<accession>A0ACD1AG84</accession>
<keyword evidence="2" id="KW-1185">Reference proteome</keyword>
<dbReference type="Proteomes" id="UP000594014">
    <property type="component" value="Chromosome"/>
</dbReference>
<evidence type="ECO:0000313" key="2">
    <source>
        <dbReference type="Proteomes" id="UP000594014"/>
    </source>
</evidence>
<evidence type="ECO:0000313" key="1">
    <source>
        <dbReference type="EMBL" id="QOX65435.1"/>
    </source>
</evidence>
<organism evidence="1 2">
    <name type="scientific">Anoxybacterium hadale</name>
    <dbReference type="NCBI Taxonomy" id="3408580"/>
    <lineage>
        <taxon>Bacteria</taxon>
        <taxon>Bacillati</taxon>
        <taxon>Bacillota</taxon>
        <taxon>Clostridia</taxon>
        <taxon>Peptostreptococcales</taxon>
        <taxon>Anaerovoracaceae</taxon>
        <taxon>Anoxybacterium</taxon>
    </lineage>
</organism>
<name>A0ACD1AG84_9FIRM</name>
<sequence>MSFKDSFKMKSCKEFINKCRLDTAAKVEKAVETFEAKLKAGKAAEVFKTKINAGKASEVFRAKFVDSKTAKTLKAGLTDFRIDILSRLNTKAKIGIGAGALSVVVISTAVFLNSGPDVYKLTINGQEAGYLPDGAMVAESLEEIKADLSKGSDGLEFIVDDQAITYEKTELKARKVTFLTEEDLKKAILAADLCKASAWAVTINGNKVVAASTEAEANSILEGVKSHYLTQGSEVLSASFNEDVSVTRAAINAADIMKAPDAVSLILTGTKEPKVYTVQGGDTLWDIAIANGMTPAELESANPGFNPAKLQIGQQLNLFQTKPFVTVQTKEVVAASEKIDFKTIYENTDSLYKGEVKVKTPGVYGTKEIRTEVTKENGVVVASAQLDAVVTAEPQDQVALKGTKSIATFAGTGSMSSPVSHIEISSAFGASRGGSRHTGVDLRNPKGTPIKAADDGVVTFAAYSGTYGNVVRLSHGNGLETWYAHCDTMSVSVGQVVKKGEVIATVGITGRATGYHVHFEVRKNGTPQNPMNYL</sequence>
<reference evidence="1" key="1">
    <citation type="submission" date="2019-08" db="EMBL/GenBank/DDBJ databases">
        <title>Genome sequence of Clostridiales bacterium MT110.</title>
        <authorList>
            <person name="Cao J."/>
        </authorList>
    </citation>
    <scope>NUCLEOTIDE SEQUENCE</scope>
    <source>
        <strain evidence="1">MT110</strain>
    </source>
</reference>
<protein>
    <submittedName>
        <fullName evidence="1">M23 family metallopeptidase</fullName>
    </submittedName>
</protein>
<proteinExistence type="predicted"/>
<gene>
    <name evidence="1" type="ORF">FRZ06_19775</name>
</gene>
<dbReference type="EMBL" id="CP042469">
    <property type="protein sequence ID" value="QOX65435.1"/>
    <property type="molecule type" value="Genomic_DNA"/>
</dbReference>